<organism evidence="3 4">
    <name type="scientific">Sphingobacterium allocomposti</name>
    <dbReference type="NCBI Taxonomy" id="415956"/>
    <lineage>
        <taxon>Bacteria</taxon>
        <taxon>Pseudomonadati</taxon>
        <taxon>Bacteroidota</taxon>
        <taxon>Sphingobacteriia</taxon>
        <taxon>Sphingobacteriales</taxon>
        <taxon>Sphingobacteriaceae</taxon>
        <taxon>Sphingobacterium</taxon>
    </lineage>
</organism>
<dbReference type="GO" id="GO:0008889">
    <property type="term" value="F:glycerophosphodiester phosphodiesterase activity"/>
    <property type="evidence" value="ECO:0007669"/>
    <property type="project" value="TreeGrafter"/>
</dbReference>
<name>A0A5S5DRE8_9SPHI</name>
<dbReference type="InterPro" id="IPR030395">
    <property type="entry name" value="GP_PDE_dom"/>
</dbReference>
<dbReference type="PROSITE" id="PS51704">
    <property type="entry name" value="GP_PDE"/>
    <property type="match status" value="1"/>
</dbReference>
<dbReference type="OrthoDB" id="384721at2"/>
<keyword evidence="4" id="KW-1185">Reference proteome</keyword>
<dbReference type="GO" id="GO:0005886">
    <property type="term" value="C:plasma membrane"/>
    <property type="evidence" value="ECO:0007669"/>
    <property type="project" value="TreeGrafter"/>
</dbReference>
<comment type="caution">
    <text evidence="3">The sequence shown here is derived from an EMBL/GenBank/DDBJ whole genome shotgun (WGS) entry which is preliminary data.</text>
</comment>
<dbReference type="PANTHER" id="PTHR46320:SF1">
    <property type="entry name" value="GLYCEROPHOSPHODIESTER PHOSPHODIESTERASE 1"/>
    <property type="match status" value="1"/>
</dbReference>
<dbReference type="AlphaFoldDB" id="A0A5S5DRE8"/>
<feature type="domain" description="GP-PDE" evidence="2">
    <location>
        <begin position="59"/>
        <end position="300"/>
    </location>
</feature>
<proteinExistence type="predicted"/>
<keyword evidence="1" id="KW-0732">Signal</keyword>
<dbReference type="Gene3D" id="3.20.20.190">
    <property type="entry name" value="Phosphatidylinositol (PI) phosphodiesterase"/>
    <property type="match status" value="1"/>
</dbReference>
<evidence type="ECO:0000259" key="2">
    <source>
        <dbReference type="PROSITE" id="PS51704"/>
    </source>
</evidence>
<dbReference type="GO" id="GO:0006580">
    <property type="term" value="P:ethanolamine metabolic process"/>
    <property type="evidence" value="ECO:0007669"/>
    <property type="project" value="TreeGrafter"/>
</dbReference>
<feature type="signal peptide" evidence="1">
    <location>
        <begin position="1"/>
        <end position="28"/>
    </location>
</feature>
<evidence type="ECO:0000256" key="1">
    <source>
        <dbReference type="SAM" id="SignalP"/>
    </source>
</evidence>
<feature type="chain" id="PRO_5024410260" evidence="1">
    <location>
        <begin position="29"/>
        <end position="315"/>
    </location>
</feature>
<accession>A0A5S5DRE8</accession>
<gene>
    <name evidence="3" type="ORF">BC792_10216</name>
</gene>
<dbReference type="Proteomes" id="UP000325105">
    <property type="component" value="Unassembled WGS sequence"/>
</dbReference>
<dbReference type="PROSITE" id="PS51257">
    <property type="entry name" value="PROKAR_LIPOPROTEIN"/>
    <property type="match status" value="1"/>
</dbReference>
<dbReference type="EMBL" id="VNHX01000002">
    <property type="protein sequence ID" value="TYP97596.1"/>
    <property type="molecule type" value="Genomic_DNA"/>
</dbReference>
<sequence>MRHPLKFTLLLAVLTTLAGCFRSNNTTASDPITHEGQTFKFSGVEDLYRFLTYAETRIPLVSAHRGGPAPGYPENAIETFQRVADKMPAIIECDIALTKDSVLVLMHDETIDRTTTGTGRVNQHTLEELQKHYLKDNAGSVTDYKIPTLKEALRWGGGKVIFTLDVKRNVPYQLVVDAIRETKAEAYSVVITYSADQAAVVHNLAPDLMISASIKHAEDLIRLNDRDIPDTRIVAFVGTRRPDRSLTDLLHQHGVMCILGTMGNLDRQAEERGNHLYAEFIENGADILSTDRPLEAAKALNFYAKKRGLFSPYID</sequence>
<dbReference type="PANTHER" id="PTHR46320">
    <property type="entry name" value="GLYCEROPHOSPHODIESTER PHOSPHODIESTERASE 1"/>
    <property type="match status" value="1"/>
</dbReference>
<dbReference type="RefSeq" id="WP_148907267.1">
    <property type="nucleotide sequence ID" value="NZ_VNHX01000002.1"/>
</dbReference>
<evidence type="ECO:0000313" key="4">
    <source>
        <dbReference type="Proteomes" id="UP000325105"/>
    </source>
</evidence>
<dbReference type="Pfam" id="PF03009">
    <property type="entry name" value="GDPD"/>
    <property type="match status" value="1"/>
</dbReference>
<dbReference type="CDD" id="cd08566">
    <property type="entry name" value="GDPD_AtGDE_like"/>
    <property type="match status" value="1"/>
</dbReference>
<dbReference type="GO" id="GO:0006644">
    <property type="term" value="P:phospholipid metabolic process"/>
    <property type="evidence" value="ECO:0007669"/>
    <property type="project" value="TreeGrafter"/>
</dbReference>
<dbReference type="SUPFAM" id="SSF51695">
    <property type="entry name" value="PLC-like phosphodiesterases"/>
    <property type="match status" value="1"/>
</dbReference>
<dbReference type="GO" id="GO:0070291">
    <property type="term" value="P:N-acylethanolamine metabolic process"/>
    <property type="evidence" value="ECO:0007669"/>
    <property type="project" value="TreeGrafter"/>
</dbReference>
<protein>
    <submittedName>
        <fullName evidence="3">Glycerophosphoryl diester phosphodiesterase</fullName>
    </submittedName>
</protein>
<evidence type="ECO:0000313" key="3">
    <source>
        <dbReference type="EMBL" id="TYP97596.1"/>
    </source>
</evidence>
<reference evidence="3 4" key="1">
    <citation type="submission" date="2019-07" db="EMBL/GenBank/DDBJ databases">
        <title>Genomic Encyclopedia of Archaeal and Bacterial Type Strains, Phase II (KMG-II): from individual species to whole genera.</title>
        <authorList>
            <person name="Goeker M."/>
        </authorList>
    </citation>
    <scope>NUCLEOTIDE SEQUENCE [LARGE SCALE GENOMIC DNA]</scope>
    <source>
        <strain evidence="3 4">DSM 18850</strain>
    </source>
</reference>
<dbReference type="InterPro" id="IPR017946">
    <property type="entry name" value="PLC-like_Pdiesterase_TIM-brl"/>
</dbReference>